<dbReference type="HOGENOM" id="CLU_3240740_0_0_0"/>
<organism evidence="1 2">
    <name type="scientific">Terriglobus roseus (strain DSM 18391 / NRRL B-41598 / KBS 63)</name>
    <dbReference type="NCBI Taxonomy" id="926566"/>
    <lineage>
        <taxon>Bacteria</taxon>
        <taxon>Pseudomonadati</taxon>
        <taxon>Acidobacteriota</taxon>
        <taxon>Terriglobia</taxon>
        <taxon>Terriglobales</taxon>
        <taxon>Acidobacteriaceae</taxon>
        <taxon>Terriglobus</taxon>
    </lineage>
</organism>
<protein>
    <submittedName>
        <fullName evidence="1">Uncharacterized protein</fullName>
    </submittedName>
</protein>
<dbReference type="KEGG" id="trs:Terro_1391"/>
<dbReference type="EMBL" id="CP003379">
    <property type="protein sequence ID" value="AFL87700.1"/>
    <property type="molecule type" value="Genomic_DNA"/>
</dbReference>
<gene>
    <name evidence="1" type="ordered locus">Terro_1391</name>
</gene>
<sequence>MREFIAQVAVGFVWPKLFCVGPEQESCGVMSLGGTQEVKAIRR</sequence>
<dbReference type="AlphaFoldDB" id="I3ZEN2"/>
<keyword evidence="2" id="KW-1185">Reference proteome</keyword>
<evidence type="ECO:0000313" key="2">
    <source>
        <dbReference type="Proteomes" id="UP000006056"/>
    </source>
</evidence>
<dbReference type="STRING" id="926566.Terro_1391"/>
<reference evidence="1 2" key="1">
    <citation type="submission" date="2012-06" db="EMBL/GenBank/DDBJ databases">
        <title>Complete genome of Terriglobus roseus DSM 18391.</title>
        <authorList>
            <consortium name="US DOE Joint Genome Institute (JGI-PGF)"/>
            <person name="Lucas S."/>
            <person name="Copeland A."/>
            <person name="Lapidus A."/>
            <person name="Glavina del Rio T."/>
            <person name="Dalin E."/>
            <person name="Tice H."/>
            <person name="Bruce D."/>
            <person name="Goodwin L."/>
            <person name="Pitluck S."/>
            <person name="Peters L."/>
            <person name="Mikhailova N."/>
            <person name="Munk A.C.C."/>
            <person name="Kyrpides N."/>
            <person name="Mavromatis K."/>
            <person name="Ivanova N."/>
            <person name="Brettin T."/>
            <person name="Detter J.C."/>
            <person name="Han C."/>
            <person name="Larimer F."/>
            <person name="Land M."/>
            <person name="Hauser L."/>
            <person name="Markowitz V."/>
            <person name="Cheng J.-F."/>
            <person name="Hugenholtz P."/>
            <person name="Woyke T."/>
            <person name="Wu D."/>
            <person name="Brambilla E."/>
            <person name="Klenk H.-P."/>
            <person name="Eisen J.A."/>
        </authorList>
    </citation>
    <scope>NUCLEOTIDE SEQUENCE [LARGE SCALE GENOMIC DNA]</scope>
    <source>
        <strain evidence="2">DSM 18391 / NRRL B-41598 / KBS 63</strain>
    </source>
</reference>
<name>I3ZEN2_TERRK</name>
<evidence type="ECO:0000313" key="1">
    <source>
        <dbReference type="EMBL" id="AFL87700.1"/>
    </source>
</evidence>
<accession>I3ZEN2</accession>
<dbReference type="Proteomes" id="UP000006056">
    <property type="component" value="Chromosome"/>
</dbReference>
<dbReference type="RefSeq" id="WP_014785269.1">
    <property type="nucleotide sequence ID" value="NC_018014.1"/>
</dbReference>
<proteinExistence type="predicted"/>